<proteinExistence type="predicted"/>
<dbReference type="Proteomes" id="UP001519460">
    <property type="component" value="Unassembled WGS sequence"/>
</dbReference>
<protein>
    <submittedName>
        <fullName evidence="1">Uncharacterized protein</fullName>
    </submittedName>
</protein>
<comment type="caution">
    <text evidence="1">The sequence shown here is derived from an EMBL/GenBank/DDBJ whole genome shotgun (WGS) entry which is preliminary data.</text>
</comment>
<keyword evidence="2" id="KW-1185">Reference proteome</keyword>
<gene>
    <name evidence="1" type="ORF">BaRGS_00022546</name>
</gene>
<dbReference type="AlphaFoldDB" id="A0ABD0KGC4"/>
<dbReference type="EMBL" id="JACVVK020000182">
    <property type="protein sequence ID" value="KAK7486223.1"/>
    <property type="molecule type" value="Genomic_DNA"/>
</dbReference>
<reference evidence="1 2" key="1">
    <citation type="journal article" date="2023" name="Sci. Data">
        <title>Genome assembly of the Korean intertidal mud-creeper Batillaria attramentaria.</title>
        <authorList>
            <person name="Patra A.K."/>
            <person name="Ho P.T."/>
            <person name="Jun S."/>
            <person name="Lee S.J."/>
            <person name="Kim Y."/>
            <person name="Won Y.J."/>
        </authorList>
    </citation>
    <scope>NUCLEOTIDE SEQUENCE [LARGE SCALE GENOMIC DNA]</scope>
    <source>
        <strain evidence="1">Wonlab-2016</strain>
    </source>
</reference>
<evidence type="ECO:0000313" key="1">
    <source>
        <dbReference type="EMBL" id="KAK7486223.1"/>
    </source>
</evidence>
<sequence length="118" mass="12976">MPAPAAGRDDCRTGVIPSVRPRGIITGLSLFNVVGIITGHRRRLPQGLKLELKPDRLDRHYISAVLLGCSMCNRNRVIGVLTNGKVRRNSELRGNELEVAGIASVVVGRSVVRFFRYV</sequence>
<name>A0ABD0KGC4_9CAEN</name>
<accession>A0ABD0KGC4</accession>
<organism evidence="1 2">
    <name type="scientific">Batillaria attramentaria</name>
    <dbReference type="NCBI Taxonomy" id="370345"/>
    <lineage>
        <taxon>Eukaryota</taxon>
        <taxon>Metazoa</taxon>
        <taxon>Spiralia</taxon>
        <taxon>Lophotrochozoa</taxon>
        <taxon>Mollusca</taxon>
        <taxon>Gastropoda</taxon>
        <taxon>Caenogastropoda</taxon>
        <taxon>Sorbeoconcha</taxon>
        <taxon>Cerithioidea</taxon>
        <taxon>Batillariidae</taxon>
        <taxon>Batillaria</taxon>
    </lineage>
</organism>
<evidence type="ECO:0000313" key="2">
    <source>
        <dbReference type="Proteomes" id="UP001519460"/>
    </source>
</evidence>